<organism evidence="3 4">
    <name type="scientific">Serendipita vermifera MAFF 305830</name>
    <dbReference type="NCBI Taxonomy" id="933852"/>
    <lineage>
        <taxon>Eukaryota</taxon>
        <taxon>Fungi</taxon>
        <taxon>Dikarya</taxon>
        <taxon>Basidiomycota</taxon>
        <taxon>Agaricomycotina</taxon>
        <taxon>Agaricomycetes</taxon>
        <taxon>Sebacinales</taxon>
        <taxon>Serendipitaceae</taxon>
        <taxon>Serendipita</taxon>
    </lineage>
</organism>
<feature type="region of interest" description="Disordered" evidence="1">
    <location>
        <begin position="1"/>
        <end position="29"/>
    </location>
</feature>
<proteinExistence type="predicted"/>
<keyword evidence="4" id="KW-1185">Reference proteome</keyword>
<gene>
    <name evidence="3" type="ORF">M408DRAFT_24936</name>
</gene>
<dbReference type="HOGENOM" id="CLU_093557_0_0_1"/>
<dbReference type="Gene3D" id="3.30.710.10">
    <property type="entry name" value="Potassium Channel Kv1.1, Chain A"/>
    <property type="match status" value="1"/>
</dbReference>
<dbReference type="EMBL" id="KN824302">
    <property type="protein sequence ID" value="KIM26913.1"/>
    <property type="molecule type" value="Genomic_DNA"/>
</dbReference>
<dbReference type="AlphaFoldDB" id="A0A0C2WKR1"/>
<dbReference type="InterPro" id="IPR000210">
    <property type="entry name" value="BTB/POZ_dom"/>
</dbReference>
<dbReference type="SUPFAM" id="SSF54695">
    <property type="entry name" value="POZ domain"/>
    <property type="match status" value="1"/>
</dbReference>
<evidence type="ECO:0000313" key="4">
    <source>
        <dbReference type="Proteomes" id="UP000054097"/>
    </source>
</evidence>
<dbReference type="STRING" id="933852.A0A0C2WKR1"/>
<evidence type="ECO:0000256" key="1">
    <source>
        <dbReference type="SAM" id="MobiDB-lite"/>
    </source>
</evidence>
<dbReference type="Proteomes" id="UP000054097">
    <property type="component" value="Unassembled WGS sequence"/>
</dbReference>
<evidence type="ECO:0000259" key="2">
    <source>
        <dbReference type="Pfam" id="PF00651"/>
    </source>
</evidence>
<feature type="domain" description="BTB" evidence="2">
    <location>
        <begin position="46"/>
        <end position="152"/>
    </location>
</feature>
<evidence type="ECO:0000313" key="3">
    <source>
        <dbReference type="EMBL" id="KIM26913.1"/>
    </source>
</evidence>
<protein>
    <recommendedName>
        <fullName evidence="2">BTB domain-containing protein</fullName>
    </recommendedName>
</protein>
<accession>A0A0C2WKR1</accession>
<reference evidence="3 4" key="1">
    <citation type="submission" date="2014-04" db="EMBL/GenBank/DDBJ databases">
        <authorList>
            <consortium name="DOE Joint Genome Institute"/>
            <person name="Kuo A."/>
            <person name="Zuccaro A."/>
            <person name="Kohler A."/>
            <person name="Nagy L.G."/>
            <person name="Floudas D."/>
            <person name="Copeland A."/>
            <person name="Barry K.W."/>
            <person name="Cichocki N."/>
            <person name="Veneault-Fourrey C."/>
            <person name="LaButti K."/>
            <person name="Lindquist E.A."/>
            <person name="Lipzen A."/>
            <person name="Lundell T."/>
            <person name="Morin E."/>
            <person name="Murat C."/>
            <person name="Sun H."/>
            <person name="Tunlid A."/>
            <person name="Henrissat B."/>
            <person name="Grigoriev I.V."/>
            <person name="Hibbett D.S."/>
            <person name="Martin F."/>
            <person name="Nordberg H.P."/>
            <person name="Cantor M.N."/>
            <person name="Hua S.X."/>
        </authorList>
    </citation>
    <scope>NUCLEOTIDE SEQUENCE [LARGE SCALE GENOMIC DNA]</scope>
    <source>
        <strain evidence="3 4">MAFF 305830</strain>
    </source>
</reference>
<dbReference type="OrthoDB" id="2367075at2759"/>
<reference evidence="4" key="2">
    <citation type="submission" date="2015-01" db="EMBL/GenBank/DDBJ databases">
        <title>Evolutionary Origins and Diversification of the Mycorrhizal Mutualists.</title>
        <authorList>
            <consortium name="DOE Joint Genome Institute"/>
            <consortium name="Mycorrhizal Genomics Consortium"/>
            <person name="Kohler A."/>
            <person name="Kuo A."/>
            <person name="Nagy L.G."/>
            <person name="Floudas D."/>
            <person name="Copeland A."/>
            <person name="Barry K.W."/>
            <person name="Cichocki N."/>
            <person name="Veneault-Fourrey C."/>
            <person name="LaButti K."/>
            <person name="Lindquist E.A."/>
            <person name="Lipzen A."/>
            <person name="Lundell T."/>
            <person name="Morin E."/>
            <person name="Murat C."/>
            <person name="Riley R."/>
            <person name="Ohm R."/>
            <person name="Sun H."/>
            <person name="Tunlid A."/>
            <person name="Henrissat B."/>
            <person name="Grigoriev I.V."/>
            <person name="Hibbett D.S."/>
            <person name="Martin F."/>
        </authorList>
    </citation>
    <scope>NUCLEOTIDE SEQUENCE [LARGE SCALE GENOMIC DNA]</scope>
    <source>
        <strain evidence="4">MAFF 305830</strain>
    </source>
</reference>
<dbReference type="InterPro" id="IPR011333">
    <property type="entry name" value="SKP1/BTB/POZ_sf"/>
</dbReference>
<name>A0A0C2WKR1_SERVB</name>
<sequence length="247" mass="27462">MSEPPKKKRATTEGAKNQSPASPAPDPEYERGIPRYHHRFYTVDGDTLLQVNNAIFKVHSHFLSKHSAVLKDALSLPKSHSIDSPSSKRDKDCRHIPLSGDSVAGWECLLGLFYSDNPCQAVIYTAKQWASIILLANKYVMEGIEVSATLKLEESRPALDAVELMVLAQQIASRKLYQNALRSLARREQLLSLKDAEKIGLRSFHEVMAVVLGRVGSSKEASKGVAGQKRKASDGSLYLTREEMLMW</sequence>
<dbReference type="Pfam" id="PF00651">
    <property type="entry name" value="BTB"/>
    <property type="match status" value="1"/>
</dbReference>